<dbReference type="EMBL" id="JAMBOL010000015">
    <property type="protein sequence ID" value="MCM3715458.1"/>
    <property type="molecule type" value="Genomic_DNA"/>
</dbReference>
<accession>A0A9X2DS40</accession>
<keyword evidence="3" id="KW-1185">Reference proteome</keyword>
<keyword evidence="1" id="KW-1133">Transmembrane helix</keyword>
<sequence>MSSVWGFALSFITISIIIYYLYLTRTKSIEETKKWKKASFISGAILFLIAHSTSLALHKI</sequence>
<evidence type="ECO:0000256" key="1">
    <source>
        <dbReference type="SAM" id="Phobius"/>
    </source>
</evidence>
<evidence type="ECO:0000313" key="2">
    <source>
        <dbReference type="EMBL" id="MCM3715458.1"/>
    </source>
</evidence>
<dbReference type="RefSeq" id="WP_251224202.1">
    <property type="nucleotide sequence ID" value="NZ_JAMBOL010000015.1"/>
</dbReference>
<feature type="transmembrane region" description="Helical" evidence="1">
    <location>
        <begin position="6"/>
        <end position="23"/>
    </location>
</feature>
<name>A0A9X2DS40_9BACI</name>
<keyword evidence="1" id="KW-0812">Transmembrane</keyword>
<dbReference type="AlphaFoldDB" id="A0A9X2DS40"/>
<evidence type="ECO:0000313" key="3">
    <source>
        <dbReference type="Proteomes" id="UP001139179"/>
    </source>
</evidence>
<organism evidence="2 3">
    <name type="scientific">Halalkalibacter oceani</name>
    <dbReference type="NCBI Taxonomy" id="1653776"/>
    <lineage>
        <taxon>Bacteria</taxon>
        <taxon>Bacillati</taxon>
        <taxon>Bacillota</taxon>
        <taxon>Bacilli</taxon>
        <taxon>Bacillales</taxon>
        <taxon>Bacillaceae</taxon>
        <taxon>Halalkalibacter</taxon>
    </lineage>
</organism>
<comment type="caution">
    <text evidence="2">The sequence shown here is derived from an EMBL/GenBank/DDBJ whole genome shotgun (WGS) entry which is preliminary data.</text>
</comment>
<dbReference type="Proteomes" id="UP001139179">
    <property type="component" value="Unassembled WGS sequence"/>
</dbReference>
<feature type="transmembrane region" description="Helical" evidence="1">
    <location>
        <begin position="35"/>
        <end position="57"/>
    </location>
</feature>
<proteinExistence type="predicted"/>
<keyword evidence="1" id="KW-0472">Membrane</keyword>
<protein>
    <submittedName>
        <fullName evidence="2">Uncharacterized protein</fullName>
    </submittedName>
</protein>
<reference evidence="2" key="1">
    <citation type="submission" date="2022-05" db="EMBL/GenBank/DDBJ databases">
        <title>Comparative Genomics of Spacecraft Associated Microbes.</title>
        <authorList>
            <person name="Tran M.T."/>
            <person name="Wright A."/>
            <person name="Seuylemezian A."/>
            <person name="Eisen J."/>
            <person name="Coil D."/>
        </authorList>
    </citation>
    <scope>NUCLEOTIDE SEQUENCE</scope>
    <source>
        <strain evidence="2">214.1.1</strain>
    </source>
</reference>
<gene>
    <name evidence="2" type="ORF">M3202_15415</name>
</gene>